<evidence type="ECO:0000313" key="4">
    <source>
        <dbReference type="Proteomes" id="UP000257706"/>
    </source>
</evidence>
<evidence type="ECO:0000313" key="1">
    <source>
        <dbReference type="EMBL" id="HAE47494.1"/>
    </source>
</evidence>
<reference evidence="2 3" key="1">
    <citation type="submission" date="2015-12" db="EMBL/GenBank/DDBJ databases">
        <title>Genome sequence of Tistrella mobilis MCCC 1A02139.</title>
        <authorList>
            <person name="Lu L."/>
            <person name="Lai Q."/>
            <person name="Shao Z."/>
            <person name="Qian P."/>
        </authorList>
    </citation>
    <scope>NUCLEOTIDE SEQUENCE [LARGE SCALE GENOMIC DNA]</scope>
    <source>
        <strain evidence="2 3">MCCC 1A02139</strain>
    </source>
</reference>
<comment type="caution">
    <text evidence="2">The sequence shown here is derived from an EMBL/GenBank/DDBJ whole genome shotgun (WGS) entry which is preliminary data.</text>
</comment>
<name>A0A162L2Z1_9PROT</name>
<protein>
    <submittedName>
        <fullName evidence="1">DUF3833 domain-containing protein</fullName>
    </submittedName>
</protein>
<reference evidence="1 4" key="2">
    <citation type="journal article" date="2018" name="Nat. Biotechnol.">
        <title>A standardized bacterial taxonomy based on genome phylogeny substantially revises the tree of life.</title>
        <authorList>
            <person name="Parks D.H."/>
            <person name="Chuvochina M."/>
            <person name="Waite D.W."/>
            <person name="Rinke C."/>
            <person name="Skarshewski A."/>
            <person name="Chaumeil P.A."/>
            <person name="Hugenholtz P."/>
        </authorList>
    </citation>
    <scope>NUCLEOTIDE SEQUENCE [LARGE SCALE GENOMIC DNA]</scope>
    <source>
        <strain evidence="1">UBA8739</strain>
    </source>
</reference>
<evidence type="ECO:0000313" key="2">
    <source>
        <dbReference type="EMBL" id="KYO52944.1"/>
    </source>
</evidence>
<evidence type="ECO:0000313" key="3">
    <source>
        <dbReference type="Proteomes" id="UP000075787"/>
    </source>
</evidence>
<dbReference type="GeneID" id="97241489"/>
<dbReference type="AlphaFoldDB" id="A0A162L2Z1"/>
<dbReference type="EMBL" id="LPZR01000135">
    <property type="protein sequence ID" value="KYO52944.1"/>
    <property type="molecule type" value="Genomic_DNA"/>
</dbReference>
<proteinExistence type="predicted"/>
<dbReference type="Pfam" id="PF12915">
    <property type="entry name" value="DUF3833"/>
    <property type="match status" value="1"/>
</dbReference>
<dbReference type="Proteomes" id="UP000257706">
    <property type="component" value="Unassembled WGS sequence"/>
</dbReference>
<dbReference type="OrthoDB" id="5296954at2"/>
<dbReference type="InterPro" id="IPR024409">
    <property type="entry name" value="DUF3833"/>
</dbReference>
<dbReference type="Proteomes" id="UP000075787">
    <property type="component" value="Unassembled WGS sequence"/>
</dbReference>
<dbReference type="RefSeq" id="WP_062763845.1">
    <property type="nucleotide sequence ID" value="NZ_CP121027.1"/>
</dbReference>
<sequence length="180" mass="20536">MKVEDFAGAGPAFRLEDYFTGKTRAWGMFEDRFGNLRRQFVVDIDGDWDGETLTLDEHFRYADGELDRRVWTIRPDGPNGYVGQADDVLGEARGAAFGNALNWTYRMNLKVGGREIEVRFDDWMFLQEDGVVLNRATVTKFGIELGTATIFFQKERPRMAPALGLQTDRRPAMAMQAPRE</sequence>
<accession>A0A162L2Z1</accession>
<organism evidence="2 3">
    <name type="scientific">Tistrella mobilis</name>
    <dbReference type="NCBI Taxonomy" id="171437"/>
    <lineage>
        <taxon>Bacteria</taxon>
        <taxon>Pseudomonadati</taxon>
        <taxon>Pseudomonadota</taxon>
        <taxon>Alphaproteobacteria</taxon>
        <taxon>Geminicoccales</taxon>
        <taxon>Geminicoccaceae</taxon>
        <taxon>Tistrella</taxon>
    </lineage>
</organism>
<gene>
    <name evidence="2" type="ORF">AUP44_04335</name>
    <name evidence="1" type="ORF">DCK97_08750</name>
</gene>
<dbReference type="EMBL" id="DMAI01000134">
    <property type="protein sequence ID" value="HAE47494.1"/>
    <property type="molecule type" value="Genomic_DNA"/>
</dbReference>